<dbReference type="Gene3D" id="3.30.460.10">
    <property type="entry name" value="Beta Polymerase, domain 2"/>
    <property type="match status" value="1"/>
</dbReference>
<evidence type="ECO:0000256" key="7">
    <source>
        <dbReference type="ARBA" id="ARBA00022842"/>
    </source>
</evidence>
<evidence type="ECO:0000256" key="3">
    <source>
        <dbReference type="ARBA" id="ARBA00022695"/>
    </source>
</evidence>
<keyword evidence="4" id="KW-0479">Metal-binding</keyword>
<dbReference type="AlphaFoldDB" id="A0A2P2DJ36"/>
<evidence type="ECO:0000256" key="5">
    <source>
        <dbReference type="ARBA" id="ARBA00022741"/>
    </source>
</evidence>
<dbReference type="GO" id="GO:0046872">
    <property type="term" value="F:metal ion binding"/>
    <property type="evidence" value="ECO:0007669"/>
    <property type="project" value="UniProtKB-KW"/>
</dbReference>
<name>A0A2P2DJ36_9LEPT</name>
<evidence type="ECO:0000256" key="4">
    <source>
        <dbReference type="ARBA" id="ARBA00022723"/>
    </source>
</evidence>
<evidence type="ECO:0000313" key="11">
    <source>
        <dbReference type="Proteomes" id="UP000245206"/>
    </source>
</evidence>
<dbReference type="Pfam" id="PF18765">
    <property type="entry name" value="Polbeta"/>
    <property type="match status" value="1"/>
</dbReference>
<dbReference type="GO" id="GO:0005524">
    <property type="term" value="F:ATP binding"/>
    <property type="evidence" value="ECO:0007669"/>
    <property type="project" value="UniProtKB-KW"/>
</dbReference>
<dbReference type="OrthoDB" id="9809668at2"/>
<dbReference type="SUPFAM" id="SSF81301">
    <property type="entry name" value="Nucleotidyltransferase"/>
    <property type="match status" value="1"/>
</dbReference>
<evidence type="ECO:0000256" key="6">
    <source>
        <dbReference type="ARBA" id="ARBA00022840"/>
    </source>
</evidence>
<dbReference type="PANTHER" id="PTHR33571">
    <property type="entry name" value="SSL8005 PROTEIN"/>
    <property type="match status" value="1"/>
</dbReference>
<dbReference type="InterPro" id="IPR043519">
    <property type="entry name" value="NT_sf"/>
</dbReference>
<evidence type="ECO:0000259" key="8">
    <source>
        <dbReference type="Pfam" id="PF18765"/>
    </source>
</evidence>
<comment type="caution">
    <text evidence="9">The sequence shown here is derived from an EMBL/GenBank/DDBJ whole genome shotgun (WGS) entry which is preliminary data.</text>
</comment>
<dbReference type="RefSeq" id="WP_100728160.1">
    <property type="nucleotide sequence ID" value="NZ_BFAZ01000016.1"/>
</dbReference>
<feature type="domain" description="Polymerase beta nucleotidyltransferase" evidence="8">
    <location>
        <begin position="15"/>
        <end position="95"/>
    </location>
</feature>
<keyword evidence="6" id="KW-0067">ATP-binding</keyword>
<keyword evidence="3" id="KW-0548">Nucleotidyltransferase</keyword>
<dbReference type="EMBL" id="BFAZ01000016">
    <property type="protein sequence ID" value="GBF44595.1"/>
    <property type="molecule type" value="Genomic_DNA"/>
</dbReference>
<protein>
    <submittedName>
        <fullName evidence="9">Nucleotidyltransferase domain protein</fullName>
    </submittedName>
</protein>
<dbReference type="InterPro" id="IPR041633">
    <property type="entry name" value="Polbeta"/>
</dbReference>
<sequence length="99" mass="11454">MKVESKKELIEELTKIKPILNNNFGVLKIGIFGSFAKDKVNSDSDVDLLVEMKSPDFDSFVGLKIFLEKLFERNVDIIRKRNQIKPSFLNRIQKDIINV</sequence>
<evidence type="ECO:0000313" key="9">
    <source>
        <dbReference type="EMBL" id="GBF44591.1"/>
    </source>
</evidence>
<keyword evidence="2 9" id="KW-0808">Transferase</keyword>
<gene>
    <name evidence="9" type="ORF">LPTSP2_38940</name>
    <name evidence="10" type="ORF">LPTSP2_38980</name>
</gene>
<reference evidence="11" key="2">
    <citation type="journal article" date="2019" name="Microbiol. Immunol.">
        <title>Molecular and phenotypic characterization of Leptospira johnsonii sp. nov., Leptospira ellinghausenii sp. nov. and Leptospira ryugenii sp. nov. isolated from soil and water in Japan.</title>
        <authorList>
            <person name="Masuzawa T."/>
            <person name="Saito M."/>
            <person name="Nakao R."/>
            <person name="Nikaido Y."/>
            <person name="Matsumoto M."/>
            <person name="Ogawa M."/>
            <person name="Yokoyama M."/>
            <person name="Hidaka Y."/>
            <person name="Tomita J."/>
            <person name="Sakakibara K."/>
            <person name="Suzuki K."/>
            <person name="Yasuda S."/>
            <person name="Sato H."/>
            <person name="Yamaguchi M."/>
            <person name="Yoshida S.I."/>
            <person name="Koizumi N."/>
            <person name="Kawamura Y."/>
        </authorList>
    </citation>
    <scope>NUCLEOTIDE SEQUENCE [LARGE SCALE GENOMIC DNA]</scope>
    <source>
        <strain evidence="11">E18</strain>
    </source>
</reference>
<dbReference type="InterPro" id="IPR052038">
    <property type="entry name" value="Type-VII_TA_antitoxin"/>
</dbReference>
<evidence type="ECO:0000313" key="10">
    <source>
        <dbReference type="EMBL" id="GBF44595.1"/>
    </source>
</evidence>
<comment type="cofactor">
    <cofactor evidence="1">
        <name>Mg(2+)</name>
        <dbReference type="ChEBI" id="CHEBI:18420"/>
    </cofactor>
</comment>
<dbReference type="GO" id="GO:0016779">
    <property type="term" value="F:nucleotidyltransferase activity"/>
    <property type="evidence" value="ECO:0007669"/>
    <property type="project" value="UniProtKB-KW"/>
</dbReference>
<accession>A0A2P2DJ36</accession>
<proteinExistence type="predicted"/>
<dbReference type="EMBL" id="BFAZ01000016">
    <property type="protein sequence ID" value="GBF44591.1"/>
    <property type="molecule type" value="Genomic_DNA"/>
</dbReference>
<evidence type="ECO:0000256" key="2">
    <source>
        <dbReference type="ARBA" id="ARBA00022679"/>
    </source>
</evidence>
<keyword evidence="5" id="KW-0547">Nucleotide-binding</keyword>
<reference evidence="9" key="1">
    <citation type="submission" date="2018-02" db="EMBL/GenBank/DDBJ databases">
        <title>Novel Leptospira species isolated from soil and water in Japan.</title>
        <authorList>
            <person name="Nakao R."/>
            <person name="Masuzawa T."/>
        </authorList>
    </citation>
    <scope>NUCLEOTIDE SEQUENCE [LARGE SCALE GENOMIC DNA]</scope>
    <source>
        <strain evidence="9">E18</strain>
    </source>
</reference>
<evidence type="ECO:0000256" key="1">
    <source>
        <dbReference type="ARBA" id="ARBA00001946"/>
    </source>
</evidence>
<dbReference type="CDD" id="cd05403">
    <property type="entry name" value="NT_KNTase_like"/>
    <property type="match status" value="1"/>
</dbReference>
<dbReference type="Proteomes" id="UP000245206">
    <property type="component" value="Unassembled WGS sequence"/>
</dbReference>
<keyword evidence="11" id="KW-1185">Reference proteome</keyword>
<organism evidence="9 11">
    <name type="scientific">Leptospira ellinghausenii</name>
    <dbReference type="NCBI Taxonomy" id="1917822"/>
    <lineage>
        <taxon>Bacteria</taxon>
        <taxon>Pseudomonadati</taxon>
        <taxon>Spirochaetota</taxon>
        <taxon>Spirochaetia</taxon>
        <taxon>Leptospirales</taxon>
        <taxon>Leptospiraceae</taxon>
        <taxon>Leptospira</taxon>
    </lineage>
</organism>
<keyword evidence="7" id="KW-0460">Magnesium</keyword>
<dbReference type="PANTHER" id="PTHR33571:SF14">
    <property type="entry name" value="PROTEIN ADENYLYLTRANSFERASE MJ0435-RELATED"/>
    <property type="match status" value="1"/>
</dbReference>